<keyword evidence="12" id="KW-0548">Nucleotidyltransferase</keyword>
<feature type="transmembrane region" description="Helical" evidence="24">
    <location>
        <begin position="183"/>
        <end position="202"/>
    </location>
</feature>
<accession>A0A1F5A6K8</accession>
<evidence type="ECO:0000256" key="2">
    <source>
        <dbReference type="ARBA" id="ARBA00004651"/>
    </source>
</evidence>
<dbReference type="Proteomes" id="UP000177701">
    <property type="component" value="Unassembled WGS sequence"/>
</dbReference>
<evidence type="ECO:0000256" key="21">
    <source>
        <dbReference type="ARBA" id="ARBA00032396"/>
    </source>
</evidence>
<evidence type="ECO:0000256" key="23">
    <source>
        <dbReference type="ARBA" id="ARBA00033406"/>
    </source>
</evidence>
<keyword evidence="15 24" id="KW-0472">Membrane</keyword>
<comment type="subcellular location">
    <subcellularLocation>
        <location evidence="2">Cell membrane</location>
        <topology evidence="2">Multi-pass membrane protein</topology>
    </subcellularLocation>
</comment>
<evidence type="ECO:0000256" key="14">
    <source>
        <dbReference type="ARBA" id="ARBA00023098"/>
    </source>
</evidence>
<feature type="transmembrane region" description="Helical" evidence="24">
    <location>
        <begin position="143"/>
        <end position="162"/>
    </location>
</feature>
<evidence type="ECO:0000256" key="13">
    <source>
        <dbReference type="ARBA" id="ARBA00022989"/>
    </source>
</evidence>
<feature type="transmembrane region" description="Helical" evidence="24">
    <location>
        <begin position="247"/>
        <end position="267"/>
    </location>
</feature>
<comment type="pathway">
    <text evidence="4">Lipid metabolism.</text>
</comment>
<feature type="transmembrane region" description="Helical" evidence="24">
    <location>
        <begin position="61"/>
        <end position="80"/>
    </location>
</feature>
<evidence type="ECO:0000256" key="10">
    <source>
        <dbReference type="ARBA" id="ARBA00022679"/>
    </source>
</evidence>
<evidence type="ECO:0000256" key="5">
    <source>
        <dbReference type="ARBA" id="ARBA00010185"/>
    </source>
</evidence>
<dbReference type="PANTHER" id="PTHR46382">
    <property type="entry name" value="PHOSPHATIDATE CYTIDYLYLTRANSFERASE"/>
    <property type="match status" value="1"/>
</dbReference>
<evidence type="ECO:0000313" key="26">
    <source>
        <dbReference type="Proteomes" id="UP000177701"/>
    </source>
</evidence>
<evidence type="ECO:0000256" key="11">
    <source>
        <dbReference type="ARBA" id="ARBA00022692"/>
    </source>
</evidence>
<evidence type="ECO:0000256" key="9">
    <source>
        <dbReference type="ARBA" id="ARBA00022516"/>
    </source>
</evidence>
<evidence type="ECO:0000256" key="15">
    <source>
        <dbReference type="ARBA" id="ARBA00023136"/>
    </source>
</evidence>
<proteinExistence type="inferred from homology"/>
<evidence type="ECO:0000256" key="16">
    <source>
        <dbReference type="ARBA" id="ARBA00023209"/>
    </source>
</evidence>
<evidence type="ECO:0000256" key="19">
    <source>
        <dbReference type="ARBA" id="ARBA00031825"/>
    </source>
</evidence>
<evidence type="ECO:0000256" key="22">
    <source>
        <dbReference type="ARBA" id="ARBA00032743"/>
    </source>
</evidence>
<dbReference type="Pfam" id="PF01148">
    <property type="entry name" value="CTP_transf_1"/>
    <property type="match status" value="1"/>
</dbReference>
<evidence type="ECO:0000256" key="17">
    <source>
        <dbReference type="ARBA" id="ARBA00023264"/>
    </source>
</evidence>
<evidence type="ECO:0000256" key="6">
    <source>
        <dbReference type="ARBA" id="ARBA00012487"/>
    </source>
</evidence>
<keyword evidence="14" id="KW-0443">Lipid metabolism</keyword>
<dbReference type="EMBL" id="MEYH01000090">
    <property type="protein sequence ID" value="OGD14199.1"/>
    <property type="molecule type" value="Genomic_DNA"/>
</dbReference>
<keyword evidence="17" id="KW-1208">Phospholipid metabolism</keyword>
<comment type="pathway">
    <text evidence="3">Phospholipid metabolism; CDP-diacylglycerol biosynthesis; CDP-diacylglycerol from sn-glycerol 3-phosphate: step 3/3.</text>
</comment>
<dbReference type="AlphaFoldDB" id="A0A1F5A6K8"/>
<keyword evidence="13 24" id="KW-1133">Transmembrane helix</keyword>
<keyword evidence="10" id="KW-0808">Transferase</keyword>
<comment type="catalytic activity">
    <reaction evidence="1">
        <text>a 1,2-diacyl-sn-glycero-3-phosphate + CTP + H(+) = a CDP-1,2-diacyl-sn-glycerol + diphosphate</text>
        <dbReference type="Rhea" id="RHEA:16229"/>
        <dbReference type="ChEBI" id="CHEBI:15378"/>
        <dbReference type="ChEBI" id="CHEBI:33019"/>
        <dbReference type="ChEBI" id="CHEBI:37563"/>
        <dbReference type="ChEBI" id="CHEBI:58332"/>
        <dbReference type="ChEBI" id="CHEBI:58608"/>
        <dbReference type="EC" id="2.7.7.41"/>
    </reaction>
</comment>
<dbReference type="GO" id="GO:0016024">
    <property type="term" value="P:CDP-diacylglycerol biosynthetic process"/>
    <property type="evidence" value="ECO:0007669"/>
    <property type="project" value="TreeGrafter"/>
</dbReference>
<evidence type="ECO:0000256" key="4">
    <source>
        <dbReference type="ARBA" id="ARBA00005189"/>
    </source>
</evidence>
<protein>
    <recommendedName>
        <fullName evidence="7">Phosphatidate cytidylyltransferase</fullName>
        <ecNumber evidence="6">2.7.7.41</ecNumber>
    </recommendedName>
    <alternativeName>
        <fullName evidence="20">CDP-DAG synthase</fullName>
    </alternativeName>
    <alternativeName>
        <fullName evidence="22">CDP-DG synthase</fullName>
    </alternativeName>
    <alternativeName>
        <fullName evidence="18">CDP-diacylglycerol synthase</fullName>
    </alternativeName>
    <alternativeName>
        <fullName evidence="21">CDP-diglyceride pyrophosphorylase</fullName>
    </alternativeName>
    <alternativeName>
        <fullName evidence="23">CDP-diglyceride synthase</fullName>
    </alternativeName>
    <alternativeName>
        <fullName evidence="19">CTP:phosphatidate cytidylyltransferase</fullName>
    </alternativeName>
</protein>
<sequence>MEEKYNNFLKRTATIIIGIFLSFLTIFWKGFPFFIIIIIIALLGLKELYSMAHKGGYRPSYILGSVLTFYFIIITVYDLYCLNYYIENIIITFFIILTFIFQLFKKDYSKVLADTSITIFGGIYLGYLLSFVLKIKDLPNGNYYLISLLIITWANDTGAYLVGTKFGKNKIFPKISPKKTIEGSIGGIIFSIASTFALKNWLDLTFNELLSLGLIISIIAQLGDLFESVLKRGSGIKDSGTLIPGHGGILDSLDSLIFTAPIFYYYITLLILN</sequence>
<feature type="transmembrane region" description="Helical" evidence="24">
    <location>
        <begin position="111"/>
        <end position="131"/>
    </location>
</feature>
<feature type="transmembrane region" description="Helical" evidence="24">
    <location>
        <begin position="86"/>
        <end position="104"/>
    </location>
</feature>
<keyword evidence="11 24" id="KW-0812">Transmembrane</keyword>
<keyword evidence="9" id="KW-0444">Lipid biosynthesis</keyword>
<evidence type="ECO:0000256" key="24">
    <source>
        <dbReference type="SAM" id="Phobius"/>
    </source>
</evidence>
<evidence type="ECO:0000256" key="20">
    <source>
        <dbReference type="ARBA" id="ARBA00032253"/>
    </source>
</evidence>
<dbReference type="STRING" id="1797291.A2V47_04605"/>
<dbReference type="GO" id="GO:0004605">
    <property type="term" value="F:phosphatidate cytidylyltransferase activity"/>
    <property type="evidence" value="ECO:0007669"/>
    <property type="project" value="UniProtKB-EC"/>
</dbReference>
<dbReference type="GO" id="GO:0005886">
    <property type="term" value="C:plasma membrane"/>
    <property type="evidence" value="ECO:0007669"/>
    <property type="project" value="UniProtKB-SubCell"/>
</dbReference>
<comment type="caution">
    <text evidence="25">The sequence shown here is derived from an EMBL/GenBank/DDBJ whole genome shotgun (WGS) entry which is preliminary data.</text>
</comment>
<dbReference type="EC" id="2.7.7.41" evidence="6"/>
<evidence type="ECO:0000256" key="1">
    <source>
        <dbReference type="ARBA" id="ARBA00001698"/>
    </source>
</evidence>
<evidence type="ECO:0000256" key="12">
    <source>
        <dbReference type="ARBA" id="ARBA00022695"/>
    </source>
</evidence>
<name>A0A1F5A6K8_9BACT</name>
<evidence type="ECO:0000256" key="18">
    <source>
        <dbReference type="ARBA" id="ARBA00029893"/>
    </source>
</evidence>
<keyword evidence="8" id="KW-1003">Cell membrane</keyword>
<evidence type="ECO:0000256" key="3">
    <source>
        <dbReference type="ARBA" id="ARBA00005119"/>
    </source>
</evidence>
<feature type="transmembrane region" description="Helical" evidence="24">
    <location>
        <begin position="208"/>
        <end position="226"/>
    </location>
</feature>
<evidence type="ECO:0000256" key="7">
    <source>
        <dbReference type="ARBA" id="ARBA00019373"/>
    </source>
</evidence>
<gene>
    <name evidence="25" type="ORF">A2V47_04605</name>
</gene>
<feature type="transmembrane region" description="Helical" evidence="24">
    <location>
        <begin position="12"/>
        <end position="27"/>
    </location>
</feature>
<reference evidence="25 26" key="1">
    <citation type="journal article" date="2016" name="Nat. Commun.">
        <title>Thousands of microbial genomes shed light on interconnected biogeochemical processes in an aquifer system.</title>
        <authorList>
            <person name="Anantharaman K."/>
            <person name="Brown C.T."/>
            <person name="Hug L.A."/>
            <person name="Sharon I."/>
            <person name="Castelle C.J."/>
            <person name="Probst A.J."/>
            <person name="Thomas B.C."/>
            <person name="Singh A."/>
            <person name="Wilkins M.J."/>
            <person name="Karaoz U."/>
            <person name="Brodie E.L."/>
            <person name="Williams K.H."/>
            <person name="Hubbard S.S."/>
            <person name="Banfield J.F."/>
        </authorList>
    </citation>
    <scope>NUCLEOTIDE SEQUENCE [LARGE SCALE GENOMIC DNA]</scope>
</reference>
<evidence type="ECO:0000256" key="8">
    <source>
        <dbReference type="ARBA" id="ARBA00022475"/>
    </source>
</evidence>
<evidence type="ECO:0000313" key="25">
    <source>
        <dbReference type="EMBL" id="OGD14199.1"/>
    </source>
</evidence>
<keyword evidence="16" id="KW-0594">Phospholipid biosynthesis</keyword>
<comment type="similarity">
    <text evidence="5">Belongs to the CDS family.</text>
</comment>
<dbReference type="PANTHER" id="PTHR46382:SF1">
    <property type="entry name" value="PHOSPHATIDATE CYTIDYLYLTRANSFERASE"/>
    <property type="match status" value="1"/>
</dbReference>
<organism evidence="25 26">
    <name type="scientific">Candidatus Sediminicultor quintus</name>
    <dbReference type="NCBI Taxonomy" id="1797291"/>
    <lineage>
        <taxon>Bacteria</taxon>
        <taxon>Pseudomonadati</taxon>
        <taxon>Atribacterota</taxon>
        <taxon>Candidatus Phoenicimicrobiia</taxon>
        <taxon>Candidatus Pheonicimicrobiales</taxon>
        <taxon>Candidatus Phoenicimicrobiaceae</taxon>
        <taxon>Candidatus Sediminicultor</taxon>
    </lineage>
</organism>